<name>A0A919IZU0_9ACTN</name>
<dbReference type="AlphaFoldDB" id="A0A919IZU0"/>
<evidence type="ECO:0000313" key="2">
    <source>
        <dbReference type="Proteomes" id="UP000598174"/>
    </source>
</evidence>
<gene>
    <name evidence="1" type="ORF">Afe05nite_32900</name>
</gene>
<evidence type="ECO:0000313" key="1">
    <source>
        <dbReference type="EMBL" id="GIE11450.1"/>
    </source>
</evidence>
<comment type="caution">
    <text evidence="1">The sequence shown here is derived from an EMBL/GenBank/DDBJ whole genome shotgun (WGS) entry which is preliminary data.</text>
</comment>
<protein>
    <submittedName>
        <fullName evidence="1">Uncharacterized protein</fullName>
    </submittedName>
</protein>
<accession>A0A919IZU0</accession>
<reference evidence="1" key="1">
    <citation type="submission" date="2021-01" db="EMBL/GenBank/DDBJ databases">
        <title>Whole genome shotgun sequence of Actinoplanes ferrugineus NBRC 15555.</title>
        <authorList>
            <person name="Komaki H."/>
            <person name="Tamura T."/>
        </authorList>
    </citation>
    <scope>NUCLEOTIDE SEQUENCE</scope>
    <source>
        <strain evidence="1">NBRC 15555</strain>
    </source>
</reference>
<keyword evidence="2" id="KW-1185">Reference proteome</keyword>
<organism evidence="1 2">
    <name type="scientific">Paractinoplanes ferrugineus</name>
    <dbReference type="NCBI Taxonomy" id="113564"/>
    <lineage>
        <taxon>Bacteria</taxon>
        <taxon>Bacillati</taxon>
        <taxon>Actinomycetota</taxon>
        <taxon>Actinomycetes</taxon>
        <taxon>Micromonosporales</taxon>
        <taxon>Micromonosporaceae</taxon>
        <taxon>Paractinoplanes</taxon>
    </lineage>
</organism>
<proteinExistence type="predicted"/>
<dbReference type="EMBL" id="BOMM01000029">
    <property type="protein sequence ID" value="GIE11450.1"/>
    <property type="molecule type" value="Genomic_DNA"/>
</dbReference>
<dbReference type="Proteomes" id="UP000598174">
    <property type="component" value="Unassembled WGS sequence"/>
</dbReference>
<sequence length="83" mass="8486">MPTPRASIQDASSASSAPAARAALKTIAAELVTPTTMASRPAVTAESGAALVKRLIERRIVTEEPRAGCGAGLLDGENQLVRS</sequence>